<organism evidence="1 2">
    <name type="scientific">Candidatus Accumulibacter affinis</name>
    <dbReference type="NCBI Taxonomy" id="2954384"/>
    <lineage>
        <taxon>Bacteria</taxon>
        <taxon>Pseudomonadati</taxon>
        <taxon>Pseudomonadota</taxon>
        <taxon>Betaproteobacteria</taxon>
        <taxon>Candidatus Accumulibacter</taxon>
    </lineage>
</organism>
<accession>A0A935W493</accession>
<dbReference type="AlphaFoldDB" id="A0A935W493"/>
<sequence length="285" mass="32647">MKPYCGRHFTADELQTICRLIEAHPGSSRAHLSRQVCELFDWRKPNGELKDMSCRVAMLRMQADGLFTLPAARWAAPRQPDYRPSHATDPQPLLTQPVDELPPLSVRQVVGSASSRLWNEYIARYHYLGHTPMAGSQSRYFVFAGETLVALLSFGASAWKLAAREQFIGWHDEQCQRNLQLVVNNARFLILPWIQCKGLASKILSLMQRQLPKDWLARYGYRPVLLETFVETPRHRGTCYQAANWIKVGQTAGRGKKCPTSKSILPIKDIWLYPLHRSFRSVLCR</sequence>
<proteinExistence type="predicted"/>
<evidence type="ECO:0000313" key="1">
    <source>
        <dbReference type="EMBL" id="MBK7953683.1"/>
    </source>
</evidence>
<dbReference type="EMBL" id="JADJOT010000006">
    <property type="protein sequence ID" value="MBK7953683.1"/>
    <property type="molecule type" value="Genomic_DNA"/>
</dbReference>
<evidence type="ECO:0000313" key="2">
    <source>
        <dbReference type="Proteomes" id="UP000706151"/>
    </source>
</evidence>
<comment type="caution">
    <text evidence="1">The sequence shown here is derived from an EMBL/GenBank/DDBJ whole genome shotgun (WGS) entry which is preliminary data.</text>
</comment>
<dbReference type="Proteomes" id="UP000706151">
    <property type="component" value="Unassembled WGS sequence"/>
</dbReference>
<name>A0A935W493_9PROT</name>
<dbReference type="InterPro" id="IPR025639">
    <property type="entry name" value="DruA"/>
</dbReference>
<protein>
    <submittedName>
        <fullName evidence="1">DUF4338 domain-containing protein</fullName>
    </submittedName>
</protein>
<dbReference type="Pfam" id="PF14236">
    <property type="entry name" value="DruA"/>
    <property type="match status" value="1"/>
</dbReference>
<reference evidence="1 2" key="1">
    <citation type="submission" date="2020-10" db="EMBL/GenBank/DDBJ databases">
        <title>Connecting structure to function with the recovery of over 1000 high-quality activated sludge metagenome-assembled genomes encoding full-length rRNA genes using long-read sequencing.</title>
        <authorList>
            <person name="Singleton C.M."/>
            <person name="Petriglieri F."/>
            <person name="Kristensen J.M."/>
            <person name="Kirkegaard R.H."/>
            <person name="Michaelsen T.Y."/>
            <person name="Andersen M.H."/>
            <person name="Karst S.M."/>
            <person name="Dueholm M.S."/>
            <person name="Nielsen P.H."/>
            <person name="Albertsen M."/>
        </authorList>
    </citation>
    <scope>NUCLEOTIDE SEQUENCE [LARGE SCALE GENOMIC DNA]</scope>
    <source>
        <strain evidence="1">Fred_18-Q3-R57-64_BAT3C.720</strain>
    </source>
</reference>
<gene>
    <name evidence="1" type="ORF">IPK02_06770</name>
</gene>